<dbReference type="PANTHER" id="PTHR31741">
    <property type="entry name" value="OS02G0726500 PROTEIN-RELATED"/>
    <property type="match status" value="1"/>
</dbReference>
<keyword evidence="8" id="KW-1133">Transmembrane helix</keyword>
<evidence type="ECO:0000256" key="3">
    <source>
        <dbReference type="ARBA" id="ARBA00007737"/>
    </source>
</evidence>
<evidence type="ECO:0000256" key="11">
    <source>
        <dbReference type="ARBA" id="ARBA00023253"/>
    </source>
</evidence>
<dbReference type="GO" id="GO:0016757">
    <property type="term" value="F:glycosyltransferase activity"/>
    <property type="evidence" value="ECO:0007669"/>
    <property type="project" value="UniProtKB-KW"/>
</dbReference>
<evidence type="ECO:0000256" key="13">
    <source>
        <dbReference type="ARBA" id="ARBA00030350"/>
    </source>
</evidence>
<evidence type="ECO:0000256" key="14">
    <source>
        <dbReference type="SAM" id="MobiDB-lite"/>
    </source>
</evidence>
<evidence type="ECO:0000256" key="7">
    <source>
        <dbReference type="ARBA" id="ARBA00022968"/>
    </source>
</evidence>
<feature type="compositionally biased region" description="Gly residues" evidence="14">
    <location>
        <begin position="738"/>
        <end position="747"/>
    </location>
</feature>
<comment type="subcellular location">
    <subcellularLocation>
        <location evidence="1">Membrane</location>
        <topology evidence="1">Single-pass type II membrane protein</topology>
    </subcellularLocation>
</comment>
<dbReference type="AlphaFoldDB" id="A0A8J5W7G3"/>
<keyword evidence="16" id="KW-1185">Reference proteome</keyword>
<evidence type="ECO:0000256" key="1">
    <source>
        <dbReference type="ARBA" id="ARBA00004606"/>
    </source>
</evidence>
<gene>
    <name evidence="15" type="ORF">GUJ93_ZPchr0010g10045</name>
</gene>
<feature type="region of interest" description="Disordered" evidence="14">
    <location>
        <begin position="674"/>
        <end position="777"/>
    </location>
</feature>
<dbReference type="OrthoDB" id="743588at2759"/>
<feature type="compositionally biased region" description="Basic residues" evidence="14">
    <location>
        <begin position="684"/>
        <end position="696"/>
    </location>
</feature>
<dbReference type="Pfam" id="PF10250">
    <property type="entry name" value="O-FucT"/>
    <property type="match status" value="1"/>
</dbReference>
<reference evidence="15" key="2">
    <citation type="submission" date="2021-02" db="EMBL/GenBank/DDBJ databases">
        <authorList>
            <person name="Kimball J.A."/>
            <person name="Haas M.W."/>
            <person name="Macchietto M."/>
            <person name="Kono T."/>
            <person name="Duquette J."/>
            <person name="Shao M."/>
        </authorList>
    </citation>
    <scope>NUCLEOTIDE SEQUENCE</scope>
    <source>
        <tissue evidence="15">Fresh leaf tissue</tissue>
    </source>
</reference>
<keyword evidence="4" id="KW-0328">Glycosyltransferase</keyword>
<dbReference type="GO" id="GO:0016020">
    <property type="term" value="C:membrane"/>
    <property type="evidence" value="ECO:0007669"/>
    <property type="project" value="UniProtKB-SubCell"/>
</dbReference>
<evidence type="ECO:0000256" key="12">
    <source>
        <dbReference type="ARBA" id="ARBA00023277"/>
    </source>
</evidence>
<evidence type="ECO:0000256" key="9">
    <source>
        <dbReference type="ARBA" id="ARBA00023136"/>
    </source>
</evidence>
<evidence type="ECO:0000256" key="5">
    <source>
        <dbReference type="ARBA" id="ARBA00022679"/>
    </source>
</evidence>
<keyword evidence="5" id="KW-0808">Transferase</keyword>
<comment type="similarity">
    <text evidence="3">Belongs to the glycosyltransferase GT106 family.</text>
</comment>
<evidence type="ECO:0000256" key="2">
    <source>
        <dbReference type="ARBA" id="ARBA00004881"/>
    </source>
</evidence>
<dbReference type="PANTHER" id="PTHR31741:SF6">
    <property type="entry name" value="PROTEIN EMBRYO SAC DEVELOPMENT ARREST 30"/>
    <property type="match status" value="1"/>
</dbReference>
<keyword evidence="6" id="KW-0812">Transmembrane</keyword>
<dbReference type="GO" id="GO:0005794">
    <property type="term" value="C:Golgi apparatus"/>
    <property type="evidence" value="ECO:0007669"/>
    <property type="project" value="TreeGrafter"/>
</dbReference>
<evidence type="ECO:0000256" key="10">
    <source>
        <dbReference type="ARBA" id="ARBA00023180"/>
    </source>
</evidence>
<evidence type="ECO:0000256" key="6">
    <source>
        <dbReference type="ARBA" id="ARBA00022692"/>
    </source>
</evidence>
<sequence>MLLKSKFKLATAIGIVLSMLSLLVHLFLANYSAGGITKYSLHMDDVLPIGQRLRPQRLWGPLSTLDDLHPFAKPRKIYPAPDNHNGFIYAKIYGGFEKIQSSICDLVAVARLLNATLVIPEIQAATRAKGISAKFRSFSYLYDEDHFISALSNDVAIVHGLPKDLREARKKIKFPTVSPKNSAAPEYYVTEVLPKLAKSKVIGIIINGGNCLQSILPASLEEFQRLRCRVAFNALKFRPEIRALGNQIVGRLRASGRPYLAYHPGLLRDTLAFHGCAELFQDIHTELIQYRRNQMIKRGTVKEQLSVDSVSRKISGSCPFMPEEVGLLLQALGYPSTTIIYLAGSEIFGGQRILIPLRAMYANLVDHTSVCSQIELSDLVGPEAPLASDMPHPPPPKSEKELIEEWKRVGPRPRPLPPPPARPFYAHEKEGWYGWIGENDTEPDPSPVEFRRQAHRLLWDALDYYVSVEADAFFPGFHNDGSGWPDYSSLIMGHRLYQTPSSITYRPDRKAIAVLLENVSDHRYHPPRNWTLATRQHLNNSASIEGIVTSAMLSKPVSFLSHPLPECSCRTPKSPNVQPMKDSQASIGGLFPFALGPGSAEGRRWQRIRQRGGSGSGGGAAAVDPAWEGHGGVADSLGVRVRRCVMGRRSIRQRGGGGGSGGGVAAVDLAWEGHGGAANSSGARVRRRVRGRRSIRQRGGDGGFGRGVVAVDSAEGRRRWIRQRDGSGESSGSDGSDRGGGSGVSGRGRGREERRHLELESREDEGQRWSKYKFSPV</sequence>
<protein>
    <recommendedName>
        <fullName evidence="13">O-fucosyltransferase family protein</fullName>
    </recommendedName>
</protein>
<reference evidence="15" key="1">
    <citation type="journal article" date="2021" name="bioRxiv">
        <title>Whole Genome Assembly and Annotation of Northern Wild Rice, Zizania palustris L., Supports a Whole Genome Duplication in the Zizania Genus.</title>
        <authorList>
            <person name="Haas M."/>
            <person name="Kono T."/>
            <person name="Macchietto M."/>
            <person name="Millas R."/>
            <person name="McGilp L."/>
            <person name="Shao M."/>
            <person name="Duquette J."/>
            <person name="Hirsch C.N."/>
            <person name="Kimball J."/>
        </authorList>
    </citation>
    <scope>NUCLEOTIDE SEQUENCE</scope>
    <source>
        <tissue evidence="15">Fresh leaf tissue</tissue>
    </source>
</reference>
<feature type="compositionally biased region" description="Basic and acidic residues" evidence="14">
    <location>
        <begin position="714"/>
        <end position="727"/>
    </location>
</feature>
<evidence type="ECO:0000256" key="8">
    <source>
        <dbReference type="ARBA" id="ARBA00022989"/>
    </source>
</evidence>
<evidence type="ECO:0000313" key="16">
    <source>
        <dbReference type="Proteomes" id="UP000729402"/>
    </source>
</evidence>
<dbReference type="Proteomes" id="UP000729402">
    <property type="component" value="Unassembled WGS sequence"/>
</dbReference>
<proteinExistence type="inferred from homology"/>
<feature type="compositionally biased region" description="Basic and acidic residues" evidence="14">
    <location>
        <begin position="749"/>
        <end position="768"/>
    </location>
</feature>
<accession>A0A8J5W7G3</accession>
<comment type="pathway">
    <text evidence="2">Glycan metabolism.</text>
</comment>
<keyword evidence="10" id="KW-0325">Glycoprotein</keyword>
<dbReference type="InterPro" id="IPR019378">
    <property type="entry name" value="GDP-Fuc_O-FucTrfase"/>
</dbReference>
<keyword evidence="12" id="KW-0119">Carbohydrate metabolism</keyword>
<name>A0A8J5W7G3_ZIZPA</name>
<comment type="caution">
    <text evidence="15">The sequence shown here is derived from an EMBL/GenBank/DDBJ whole genome shotgun (WGS) entry which is preliminary data.</text>
</comment>
<evidence type="ECO:0000313" key="15">
    <source>
        <dbReference type="EMBL" id="KAG8084442.1"/>
    </source>
</evidence>
<dbReference type="EMBL" id="JAAALK010000082">
    <property type="protein sequence ID" value="KAG8084442.1"/>
    <property type="molecule type" value="Genomic_DNA"/>
</dbReference>
<keyword evidence="11" id="KW-0294">Fucose metabolism</keyword>
<evidence type="ECO:0000256" key="4">
    <source>
        <dbReference type="ARBA" id="ARBA00022676"/>
    </source>
</evidence>
<keyword evidence="7" id="KW-0735">Signal-anchor</keyword>
<organism evidence="15 16">
    <name type="scientific">Zizania palustris</name>
    <name type="common">Northern wild rice</name>
    <dbReference type="NCBI Taxonomy" id="103762"/>
    <lineage>
        <taxon>Eukaryota</taxon>
        <taxon>Viridiplantae</taxon>
        <taxon>Streptophyta</taxon>
        <taxon>Embryophyta</taxon>
        <taxon>Tracheophyta</taxon>
        <taxon>Spermatophyta</taxon>
        <taxon>Magnoliopsida</taxon>
        <taxon>Liliopsida</taxon>
        <taxon>Poales</taxon>
        <taxon>Poaceae</taxon>
        <taxon>BOP clade</taxon>
        <taxon>Oryzoideae</taxon>
        <taxon>Oryzeae</taxon>
        <taxon>Zizaniinae</taxon>
        <taxon>Zizania</taxon>
    </lineage>
</organism>
<dbReference type="GO" id="GO:0006004">
    <property type="term" value="P:fucose metabolic process"/>
    <property type="evidence" value="ECO:0007669"/>
    <property type="project" value="UniProtKB-KW"/>
</dbReference>
<keyword evidence="9" id="KW-0472">Membrane</keyword>